<dbReference type="InterPro" id="IPR000515">
    <property type="entry name" value="MetI-like"/>
</dbReference>
<feature type="domain" description="ABC transmembrane type-1" evidence="8">
    <location>
        <begin position="69"/>
        <end position="282"/>
    </location>
</feature>
<evidence type="ECO:0000313" key="9">
    <source>
        <dbReference type="EMBL" id="MBU9725401.1"/>
    </source>
</evidence>
<keyword evidence="6 7" id="KW-0472">Membrane</keyword>
<dbReference type="PANTHER" id="PTHR30193:SF37">
    <property type="entry name" value="INNER MEMBRANE ABC TRANSPORTER PERMEASE PROTEIN YCJO"/>
    <property type="match status" value="1"/>
</dbReference>
<organism evidence="9 10">
    <name type="scientific">Diplocloster modestus</name>
    <dbReference type="NCBI Taxonomy" id="2850322"/>
    <lineage>
        <taxon>Bacteria</taxon>
        <taxon>Bacillati</taxon>
        <taxon>Bacillota</taxon>
        <taxon>Clostridia</taxon>
        <taxon>Lachnospirales</taxon>
        <taxon>Lachnospiraceae</taxon>
        <taxon>Diplocloster</taxon>
    </lineage>
</organism>
<dbReference type="Gene3D" id="1.10.3720.10">
    <property type="entry name" value="MetI-like"/>
    <property type="match status" value="1"/>
</dbReference>
<dbReference type="Pfam" id="PF00528">
    <property type="entry name" value="BPD_transp_1"/>
    <property type="match status" value="1"/>
</dbReference>
<feature type="transmembrane region" description="Helical" evidence="7">
    <location>
        <begin position="73"/>
        <end position="94"/>
    </location>
</feature>
<name>A0ABS6K4D7_9FIRM</name>
<evidence type="ECO:0000256" key="6">
    <source>
        <dbReference type="ARBA" id="ARBA00023136"/>
    </source>
</evidence>
<feature type="transmembrane region" description="Helical" evidence="7">
    <location>
        <begin position="106"/>
        <end position="127"/>
    </location>
</feature>
<dbReference type="PANTHER" id="PTHR30193">
    <property type="entry name" value="ABC TRANSPORTER PERMEASE PROTEIN"/>
    <property type="match status" value="1"/>
</dbReference>
<dbReference type="PROSITE" id="PS50928">
    <property type="entry name" value="ABC_TM1"/>
    <property type="match status" value="1"/>
</dbReference>
<reference evidence="9 10" key="1">
    <citation type="submission" date="2021-06" db="EMBL/GenBank/DDBJ databases">
        <title>Description of novel taxa of the family Lachnospiraceae.</title>
        <authorList>
            <person name="Chaplin A.V."/>
            <person name="Sokolova S.R."/>
            <person name="Pikina A.P."/>
            <person name="Korzhanova M."/>
            <person name="Belova V."/>
            <person name="Korostin D."/>
            <person name="Efimov B.A."/>
        </authorList>
    </citation>
    <scope>NUCLEOTIDE SEQUENCE [LARGE SCALE GENOMIC DNA]</scope>
    <source>
        <strain evidence="9 10">ASD4241</strain>
    </source>
</reference>
<dbReference type="SUPFAM" id="SSF161098">
    <property type="entry name" value="MetI-like"/>
    <property type="match status" value="1"/>
</dbReference>
<comment type="subcellular location">
    <subcellularLocation>
        <location evidence="1 7">Cell membrane</location>
        <topology evidence="1 7">Multi-pass membrane protein</topology>
    </subcellularLocation>
</comment>
<feature type="transmembrane region" description="Helical" evidence="7">
    <location>
        <begin position="12"/>
        <end position="38"/>
    </location>
</feature>
<evidence type="ECO:0000313" key="10">
    <source>
        <dbReference type="Proteomes" id="UP001314681"/>
    </source>
</evidence>
<proteinExistence type="inferred from homology"/>
<evidence type="ECO:0000256" key="5">
    <source>
        <dbReference type="ARBA" id="ARBA00022989"/>
    </source>
</evidence>
<dbReference type="RefSeq" id="WP_158350860.1">
    <property type="nucleotide sequence ID" value="NZ_JAHQCX010000003.1"/>
</dbReference>
<evidence type="ECO:0000256" key="4">
    <source>
        <dbReference type="ARBA" id="ARBA00022692"/>
    </source>
</evidence>
<evidence type="ECO:0000256" key="2">
    <source>
        <dbReference type="ARBA" id="ARBA00022448"/>
    </source>
</evidence>
<protein>
    <submittedName>
        <fullName evidence="9">Sugar ABC transporter permease</fullName>
    </submittedName>
</protein>
<keyword evidence="3" id="KW-1003">Cell membrane</keyword>
<gene>
    <name evidence="9" type="ORF">KTH90_05165</name>
</gene>
<dbReference type="EMBL" id="JAHQCX010000003">
    <property type="protein sequence ID" value="MBU9725401.1"/>
    <property type="molecule type" value="Genomic_DNA"/>
</dbReference>
<keyword evidence="4 7" id="KW-0812">Transmembrane</keyword>
<evidence type="ECO:0000256" key="1">
    <source>
        <dbReference type="ARBA" id="ARBA00004651"/>
    </source>
</evidence>
<feature type="transmembrane region" description="Helical" evidence="7">
    <location>
        <begin position="264"/>
        <end position="283"/>
    </location>
</feature>
<dbReference type="Proteomes" id="UP001314681">
    <property type="component" value="Unassembled WGS sequence"/>
</dbReference>
<accession>A0ABS6K4D7</accession>
<evidence type="ECO:0000256" key="3">
    <source>
        <dbReference type="ARBA" id="ARBA00022475"/>
    </source>
</evidence>
<keyword evidence="5 7" id="KW-1133">Transmembrane helix</keyword>
<dbReference type="CDD" id="cd06261">
    <property type="entry name" value="TM_PBP2"/>
    <property type="match status" value="1"/>
</dbReference>
<dbReference type="InterPro" id="IPR051393">
    <property type="entry name" value="ABC_transporter_permease"/>
</dbReference>
<keyword evidence="10" id="KW-1185">Reference proteome</keyword>
<dbReference type="InterPro" id="IPR035906">
    <property type="entry name" value="MetI-like_sf"/>
</dbReference>
<evidence type="ECO:0000259" key="8">
    <source>
        <dbReference type="PROSITE" id="PS50928"/>
    </source>
</evidence>
<keyword evidence="2 7" id="KW-0813">Transport</keyword>
<comment type="similarity">
    <text evidence="7">Belongs to the binding-protein-dependent transport system permease family.</text>
</comment>
<feature type="transmembrane region" description="Helical" evidence="7">
    <location>
        <begin position="156"/>
        <end position="178"/>
    </location>
</feature>
<sequence>MTKTKLKRYSYSIAIPGLVLYILFFIVPALGGLFISFIKILGFDVASARFAGIQNYLDVFSQPNMRGAMFNSFIFALITTVFKMVIGLALAVALNRKFALTNAMRTIFFLPAVINTVAVGLIFSSLMHPANGLINSFLNFAGLGSLAQSWLVDPKIAIFSVCAIEIWKWSGFTMVILLSGMQTIGKDYYEAAEIDGATGWKKFRYITFPLLLPAFNNALILNIIGGLKVFDLVQATTQGGPGSATEVFGTVIFKSFGSGRLGEGCAASILLALIIAAIAMPTYKYIANREVEM</sequence>
<evidence type="ECO:0000256" key="7">
    <source>
        <dbReference type="RuleBase" id="RU363032"/>
    </source>
</evidence>
<comment type="caution">
    <text evidence="9">The sequence shown here is derived from an EMBL/GenBank/DDBJ whole genome shotgun (WGS) entry which is preliminary data.</text>
</comment>